<gene>
    <name evidence="8" type="ORF">MNB_SM-5-1432</name>
</gene>
<keyword evidence="4" id="KW-0479">Metal-binding</keyword>
<name>A0A1W1CL05_9ZZZZ</name>
<dbReference type="Pfam" id="PF03949">
    <property type="entry name" value="Malic_M"/>
    <property type="match status" value="1"/>
</dbReference>
<dbReference type="EC" id="1.1.1.40" evidence="8"/>
<dbReference type="CDD" id="cd05311">
    <property type="entry name" value="NAD_bind_2_malic_enz"/>
    <property type="match status" value="1"/>
</dbReference>
<organism evidence="8">
    <name type="scientific">hydrothermal vent metagenome</name>
    <dbReference type="NCBI Taxonomy" id="652676"/>
    <lineage>
        <taxon>unclassified sequences</taxon>
        <taxon>metagenomes</taxon>
        <taxon>ecological metagenomes</taxon>
    </lineage>
</organism>
<comment type="cofactor">
    <cofactor evidence="2">
        <name>Mg(2+)</name>
        <dbReference type="ChEBI" id="CHEBI:18420"/>
    </cofactor>
</comment>
<evidence type="ECO:0000256" key="5">
    <source>
        <dbReference type="ARBA" id="ARBA00023002"/>
    </source>
</evidence>
<dbReference type="SMART" id="SM00919">
    <property type="entry name" value="Malic_M"/>
    <property type="match status" value="1"/>
</dbReference>
<evidence type="ECO:0000256" key="3">
    <source>
        <dbReference type="ARBA" id="ARBA00008785"/>
    </source>
</evidence>
<dbReference type="Gene3D" id="3.40.50.10380">
    <property type="entry name" value="Malic enzyme, N-terminal domain"/>
    <property type="match status" value="1"/>
</dbReference>
<dbReference type="InterPro" id="IPR036291">
    <property type="entry name" value="NAD(P)-bd_dom_sf"/>
</dbReference>
<sequence>MGDNLAFEKDSLAYHKAQGEFDTNGKTGTLLTKPCNTEDELSMAYSPGVAYPCLEIEKDADLAYEYTNKGNLVAVVSDGTAVLGLGDIGHLAGKPVMEGKGVLFKSFANVDAVDIELNTKDTEEIIKIVAAMADSFGGVNLEDISAPRCFEIEERLKEICNVPVFHDDQHGTAVITTAGLINVLDMTGKKAEDLKVVVIGAGASGIACASMYKTLGVKNITMLDSKGVIHSGRDDLNKQKQMFAFDTPDRTLEDAMKGADMVLGLSGPDLIKPEWVATMSDKNPIIFACANPNPEIKPPLAKEVRSDVIIGTGRSDYANQVNNVLGFPQIFRGALDVRATKITENMKMAASKALASLAKETVPEHVKKAHGRENMEFGTEYIIPSPFDRRVLVYVASAVAQAAVEDGVSRVKEFDLDAYKAKLERLAAHLDGKA</sequence>
<keyword evidence="5 8" id="KW-0560">Oxidoreductase</keyword>
<dbReference type="InterPro" id="IPR037062">
    <property type="entry name" value="Malic_N_dom_sf"/>
</dbReference>
<feature type="domain" description="Malic enzyme NAD-binding" evidence="6">
    <location>
        <begin position="169"/>
        <end position="404"/>
    </location>
</feature>
<dbReference type="Gene3D" id="3.40.50.720">
    <property type="entry name" value="NAD(P)-binding Rossmann-like Domain"/>
    <property type="match status" value="1"/>
</dbReference>
<comment type="similarity">
    <text evidence="3">Belongs to the malic enzymes family.</text>
</comment>
<dbReference type="InterPro" id="IPR001891">
    <property type="entry name" value="Malic_OxRdtase"/>
</dbReference>
<evidence type="ECO:0000256" key="2">
    <source>
        <dbReference type="ARBA" id="ARBA00001946"/>
    </source>
</evidence>
<dbReference type="InterPro" id="IPR046346">
    <property type="entry name" value="Aminoacid_DH-like_N_sf"/>
</dbReference>
<dbReference type="SUPFAM" id="SSF51735">
    <property type="entry name" value="NAD(P)-binding Rossmann-fold domains"/>
    <property type="match status" value="1"/>
</dbReference>
<dbReference type="EMBL" id="FPHH01000092">
    <property type="protein sequence ID" value="SFV66449.1"/>
    <property type="molecule type" value="Genomic_DNA"/>
</dbReference>
<dbReference type="PANTHER" id="PTHR43237">
    <property type="entry name" value="NADP-DEPENDENT MALIC ENZYME"/>
    <property type="match status" value="1"/>
</dbReference>
<dbReference type="GO" id="GO:0051287">
    <property type="term" value="F:NAD binding"/>
    <property type="evidence" value="ECO:0007669"/>
    <property type="project" value="InterPro"/>
</dbReference>
<dbReference type="PROSITE" id="PS00331">
    <property type="entry name" value="MALIC_ENZYMES"/>
    <property type="match status" value="1"/>
</dbReference>
<dbReference type="GO" id="GO:0046872">
    <property type="term" value="F:metal ion binding"/>
    <property type="evidence" value="ECO:0007669"/>
    <property type="project" value="UniProtKB-KW"/>
</dbReference>
<reference evidence="8" key="1">
    <citation type="submission" date="2016-10" db="EMBL/GenBank/DDBJ databases">
        <authorList>
            <person name="de Groot N.N."/>
        </authorList>
    </citation>
    <scope>NUCLEOTIDE SEQUENCE</scope>
</reference>
<proteinExistence type="inferred from homology"/>
<evidence type="ECO:0000259" key="6">
    <source>
        <dbReference type="SMART" id="SM00919"/>
    </source>
</evidence>
<dbReference type="Pfam" id="PF00390">
    <property type="entry name" value="malic"/>
    <property type="match status" value="1"/>
</dbReference>
<dbReference type="FunFam" id="3.40.50.10380:FF:000003">
    <property type="entry name" value="NADP-dependent malic enzyme"/>
    <property type="match status" value="1"/>
</dbReference>
<dbReference type="GO" id="GO:0004473">
    <property type="term" value="F:malate dehydrogenase (decarboxylating) (NADP+) activity"/>
    <property type="evidence" value="ECO:0007669"/>
    <property type="project" value="UniProtKB-EC"/>
</dbReference>
<dbReference type="InterPro" id="IPR051674">
    <property type="entry name" value="Malate_Decarboxylase"/>
</dbReference>
<evidence type="ECO:0000256" key="1">
    <source>
        <dbReference type="ARBA" id="ARBA00001936"/>
    </source>
</evidence>
<protein>
    <submittedName>
        <fullName evidence="8">NADP-dependent malic enzyme</fullName>
        <ecNumber evidence="8">1.1.1.40</ecNumber>
    </submittedName>
</protein>
<dbReference type="PANTHER" id="PTHR43237:SF4">
    <property type="entry name" value="NADP-DEPENDENT MALIC ENZYME"/>
    <property type="match status" value="1"/>
</dbReference>
<dbReference type="InterPro" id="IPR012301">
    <property type="entry name" value="Malic_N_dom"/>
</dbReference>
<dbReference type="SUPFAM" id="SSF53223">
    <property type="entry name" value="Aminoacid dehydrogenase-like, N-terminal domain"/>
    <property type="match status" value="1"/>
</dbReference>
<accession>A0A1W1CL05</accession>
<dbReference type="PIRSF" id="PIRSF000106">
    <property type="entry name" value="ME"/>
    <property type="match status" value="1"/>
</dbReference>
<evidence type="ECO:0000259" key="7">
    <source>
        <dbReference type="SMART" id="SM01274"/>
    </source>
</evidence>
<dbReference type="InterPro" id="IPR015884">
    <property type="entry name" value="Malic_enzyme_CS"/>
</dbReference>
<comment type="cofactor">
    <cofactor evidence="1">
        <name>Mn(2+)</name>
        <dbReference type="ChEBI" id="CHEBI:29035"/>
    </cofactor>
</comment>
<feature type="domain" description="Malic enzyme N-terminal" evidence="7">
    <location>
        <begin position="24"/>
        <end position="157"/>
    </location>
</feature>
<dbReference type="AlphaFoldDB" id="A0A1W1CL05"/>
<dbReference type="InterPro" id="IPR045213">
    <property type="entry name" value="Malic_NAD-bd_bact_type"/>
</dbReference>
<dbReference type="FunFam" id="3.40.50.720:FF:000095">
    <property type="entry name" value="NADP-dependent malic enzyme"/>
    <property type="match status" value="1"/>
</dbReference>
<evidence type="ECO:0000313" key="8">
    <source>
        <dbReference type="EMBL" id="SFV66449.1"/>
    </source>
</evidence>
<evidence type="ECO:0000256" key="4">
    <source>
        <dbReference type="ARBA" id="ARBA00022723"/>
    </source>
</evidence>
<dbReference type="SMART" id="SM01274">
    <property type="entry name" value="malic"/>
    <property type="match status" value="1"/>
</dbReference>
<dbReference type="InterPro" id="IPR012302">
    <property type="entry name" value="Malic_NAD-bd"/>
</dbReference>